<name>A0A6N6RMQ2_9FLAO</name>
<dbReference type="PANTHER" id="PTHR30250">
    <property type="entry name" value="PST FAMILY PREDICTED COLANIC ACID TRANSPORTER"/>
    <property type="match status" value="1"/>
</dbReference>
<dbReference type="Proteomes" id="UP000468650">
    <property type="component" value="Unassembled WGS sequence"/>
</dbReference>
<proteinExistence type="predicted"/>
<dbReference type="GO" id="GO:0005886">
    <property type="term" value="C:plasma membrane"/>
    <property type="evidence" value="ECO:0007669"/>
    <property type="project" value="UniProtKB-SubCell"/>
</dbReference>
<evidence type="ECO:0000256" key="2">
    <source>
        <dbReference type="ARBA" id="ARBA00022475"/>
    </source>
</evidence>
<organism evidence="7 8">
    <name type="scientific">Phaeocystidibacter luteus</name>
    <dbReference type="NCBI Taxonomy" id="911197"/>
    <lineage>
        <taxon>Bacteria</taxon>
        <taxon>Pseudomonadati</taxon>
        <taxon>Bacteroidota</taxon>
        <taxon>Flavobacteriia</taxon>
        <taxon>Flavobacteriales</taxon>
        <taxon>Phaeocystidibacteraceae</taxon>
        <taxon>Phaeocystidibacter</taxon>
    </lineage>
</organism>
<dbReference type="InterPro" id="IPR050833">
    <property type="entry name" value="Poly_Biosynth_Transport"/>
</dbReference>
<dbReference type="OrthoDB" id="629958at2"/>
<dbReference type="AlphaFoldDB" id="A0A6N6RMQ2"/>
<dbReference type="InterPro" id="IPR002797">
    <property type="entry name" value="Polysacc_synth"/>
</dbReference>
<gene>
    <name evidence="7" type="ORF">F8C67_03600</name>
</gene>
<protein>
    <submittedName>
        <fullName evidence="7">Oligosaccharide flippase family protein</fullName>
    </submittedName>
</protein>
<feature type="transmembrane region" description="Helical" evidence="6">
    <location>
        <begin position="31"/>
        <end position="53"/>
    </location>
</feature>
<feature type="transmembrane region" description="Helical" evidence="6">
    <location>
        <begin position="303"/>
        <end position="320"/>
    </location>
</feature>
<dbReference type="EMBL" id="WBVO01000001">
    <property type="protein sequence ID" value="KAB2814846.1"/>
    <property type="molecule type" value="Genomic_DNA"/>
</dbReference>
<feature type="transmembrane region" description="Helical" evidence="6">
    <location>
        <begin position="65"/>
        <end position="90"/>
    </location>
</feature>
<dbReference type="PANTHER" id="PTHR30250:SF11">
    <property type="entry name" value="O-ANTIGEN TRANSPORTER-RELATED"/>
    <property type="match status" value="1"/>
</dbReference>
<feature type="transmembrane region" description="Helical" evidence="6">
    <location>
        <begin position="212"/>
        <end position="229"/>
    </location>
</feature>
<evidence type="ECO:0000256" key="5">
    <source>
        <dbReference type="ARBA" id="ARBA00023136"/>
    </source>
</evidence>
<accession>A0A6N6RMQ2</accession>
<evidence type="ECO:0000256" key="3">
    <source>
        <dbReference type="ARBA" id="ARBA00022692"/>
    </source>
</evidence>
<keyword evidence="8" id="KW-1185">Reference proteome</keyword>
<evidence type="ECO:0000313" key="8">
    <source>
        <dbReference type="Proteomes" id="UP000468650"/>
    </source>
</evidence>
<comment type="subcellular location">
    <subcellularLocation>
        <location evidence="1">Cell membrane</location>
        <topology evidence="1">Multi-pass membrane protein</topology>
    </subcellularLocation>
</comment>
<keyword evidence="5 6" id="KW-0472">Membrane</keyword>
<dbReference type="Pfam" id="PF01943">
    <property type="entry name" value="Polysacc_synt"/>
    <property type="match status" value="1"/>
</dbReference>
<evidence type="ECO:0000313" key="7">
    <source>
        <dbReference type="EMBL" id="KAB2814846.1"/>
    </source>
</evidence>
<keyword evidence="4 6" id="KW-1133">Transmembrane helix</keyword>
<feature type="transmembrane region" description="Helical" evidence="6">
    <location>
        <begin position="273"/>
        <end position="297"/>
    </location>
</feature>
<dbReference type="RefSeq" id="WP_151666424.1">
    <property type="nucleotide sequence ID" value="NZ_WBVO01000001.1"/>
</dbReference>
<comment type="caution">
    <text evidence="7">The sequence shown here is derived from an EMBL/GenBank/DDBJ whole genome shotgun (WGS) entry which is preliminary data.</text>
</comment>
<keyword evidence="3 6" id="KW-0812">Transmembrane</keyword>
<feature type="transmembrane region" description="Helical" evidence="6">
    <location>
        <begin position="96"/>
        <end position="117"/>
    </location>
</feature>
<keyword evidence="2" id="KW-1003">Cell membrane</keyword>
<reference evidence="7 8" key="1">
    <citation type="submission" date="2019-09" db="EMBL/GenBank/DDBJ databases">
        <title>Genomes of family Cryomorphaceae.</title>
        <authorList>
            <person name="Bowman J.P."/>
        </authorList>
    </citation>
    <scope>NUCLEOTIDE SEQUENCE [LARGE SCALE GENOMIC DNA]</scope>
    <source>
        <strain evidence="7 8">LMG 25704</strain>
    </source>
</reference>
<feature type="transmembrane region" description="Helical" evidence="6">
    <location>
        <begin position="341"/>
        <end position="358"/>
    </location>
</feature>
<evidence type="ECO:0000256" key="6">
    <source>
        <dbReference type="SAM" id="Phobius"/>
    </source>
</evidence>
<evidence type="ECO:0000256" key="1">
    <source>
        <dbReference type="ARBA" id="ARBA00004651"/>
    </source>
</evidence>
<sequence>MASSVASALVGMLVFAFLARTLTSDVFGDWLFFLLVYGLYDMFRSGFIQTYFVKHFKHEDERVDLNSSAFLLQLILSGIALLVVGVVSILPFEVNSAWLIGWAIIPIVSIPMSMAHIRYAARADFIGMGYSRVLFQLIMLIAVALVMPVDVYSVILIYIGSNLAIALWEGFRRKLGVISFSSYTHLKPMWRFGRYTSTTLAASNVLRSSDGYILMAFLGGTAVAIYGVAERLVGTAYIGVNALMGAVLPKLSSAYEVEHPEKLMKLAEREMGLLVWLTLPVALVLIFAAPQLVWLIAGDGYESSVWLLRIFGGYILLVPIDRTAGVILELTNSPQKNLQKVGLMLTFNIVLDILVLALGYDWNAVGLVTFGTLFVGILYGMWQVNRISNFSVFRSLRVGLNAILAFKNKHEQS</sequence>
<feature type="transmembrane region" description="Helical" evidence="6">
    <location>
        <begin position="364"/>
        <end position="382"/>
    </location>
</feature>
<evidence type="ECO:0000256" key="4">
    <source>
        <dbReference type="ARBA" id="ARBA00022989"/>
    </source>
</evidence>